<dbReference type="EMBL" id="UZAL01051945">
    <property type="protein sequence ID" value="VDP87487.1"/>
    <property type="molecule type" value="Genomic_DNA"/>
</dbReference>
<dbReference type="AlphaFoldDB" id="A0A183Q7C5"/>
<evidence type="ECO:0000313" key="2">
    <source>
        <dbReference type="Proteomes" id="UP000269396"/>
    </source>
</evidence>
<proteinExistence type="predicted"/>
<keyword evidence="2" id="KW-1185">Reference proteome</keyword>
<evidence type="ECO:0000313" key="1">
    <source>
        <dbReference type="EMBL" id="VDP87487.1"/>
    </source>
</evidence>
<reference evidence="1 2" key="1">
    <citation type="submission" date="2018-11" db="EMBL/GenBank/DDBJ databases">
        <authorList>
            <consortium name="Pathogen Informatics"/>
        </authorList>
    </citation>
    <scope>NUCLEOTIDE SEQUENCE [LARGE SCALE GENOMIC DNA]</scope>
    <source>
        <strain>Denwood</strain>
        <strain evidence="2">Zambia</strain>
    </source>
</reference>
<protein>
    <submittedName>
        <fullName evidence="1">Uncharacterized protein</fullName>
    </submittedName>
</protein>
<accession>A0A183Q7C5</accession>
<gene>
    <name evidence="1" type="ORF">SMTD_LOCUS22511</name>
</gene>
<sequence>MHILTALMKQYSAYSPSCVSKQSRVSLCKLACLFNPFNNQYSEDMPLQSEESDSVDDDGHTCDMNSMKLEVVSFSWLLY</sequence>
<name>A0A183Q7C5_9TREM</name>
<organism evidence="1 2">
    <name type="scientific">Schistosoma mattheei</name>
    <dbReference type="NCBI Taxonomy" id="31246"/>
    <lineage>
        <taxon>Eukaryota</taxon>
        <taxon>Metazoa</taxon>
        <taxon>Spiralia</taxon>
        <taxon>Lophotrochozoa</taxon>
        <taxon>Platyhelminthes</taxon>
        <taxon>Trematoda</taxon>
        <taxon>Digenea</taxon>
        <taxon>Strigeidida</taxon>
        <taxon>Schistosomatoidea</taxon>
        <taxon>Schistosomatidae</taxon>
        <taxon>Schistosoma</taxon>
    </lineage>
</organism>
<dbReference type="Proteomes" id="UP000269396">
    <property type="component" value="Unassembled WGS sequence"/>
</dbReference>